<gene>
    <name evidence="5" type="ORF">HDE68_004039</name>
</gene>
<dbReference type="AlphaFoldDB" id="A0A7W8ZQC8"/>
<keyword evidence="1" id="KW-0805">Transcription regulation</keyword>
<feature type="domain" description="HTH araC/xylS-type" evidence="4">
    <location>
        <begin position="156"/>
        <end position="256"/>
    </location>
</feature>
<dbReference type="Pfam" id="PF02311">
    <property type="entry name" value="AraC_binding"/>
    <property type="match status" value="1"/>
</dbReference>
<dbReference type="PROSITE" id="PS01124">
    <property type="entry name" value="HTH_ARAC_FAMILY_2"/>
    <property type="match status" value="1"/>
</dbReference>
<dbReference type="InterPro" id="IPR009057">
    <property type="entry name" value="Homeodomain-like_sf"/>
</dbReference>
<dbReference type="RefSeq" id="WP_183883956.1">
    <property type="nucleotide sequence ID" value="NZ_JACHCE010000007.1"/>
</dbReference>
<reference evidence="5 6" key="1">
    <citation type="submission" date="2020-08" db="EMBL/GenBank/DDBJ databases">
        <title>Genomic Encyclopedia of Type Strains, Phase IV (KMG-V): Genome sequencing to study the core and pangenomes of soil and plant-associated prokaryotes.</title>
        <authorList>
            <person name="Whitman W."/>
        </authorList>
    </citation>
    <scope>NUCLEOTIDE SEQUENCE [LARGE SCALE GENOMIC DNA]</scope>
    <source>
        <strain evidence="5 6">S3M1</strain>
    </source>
</reference>
<evidence type="ECO:0000256" key="3">
    <source>
        <dbReference type="ARBA" id="ARBA00023163"/>
    </source>
</evidence>
<evidence type="ECO:0000313" key="5">
    <source>
        <dbReference type="EMBL" id="MBB5638113.1"/>
    </source>
</evidence>
<dbReference type="InterPro" id="IPR014710">
    <property type="entry name" value="RmlC-like_jellyroll"/>
</dbReference>
<keyword evidence="2 5" id="KW-0238">DNA-binding</keyword>
<evidence type="ECO:0000256" key="2">
    <source>
        <dbReference type="ARBA" id="ARBA00023125"/>
    </source>
</evidence>
<dbReference type="InterPro" id="IPR003313">
    <property type="entry name" value="AraC-bd"/>
</dbReference>
<sequence>MTFILKDSYFNPDEIDIPVIGIASDLAAHDSGLHSHQKAQLLYAPSGCMTVTSAERQYILPPNRAFWIPANTLHRVIMRNVVAYRSIYFDIHQFSNLPGQLQLFNVNGLFKELIERVSFWEWDRPFELQQNILHVFLDELNNASTDNLVLTMPKDLRVQSFVEQWNKGESMPPFLKEFSKLAAASEKTITRIFIKETGMPYQDWRQQWRLHKAIELLAEGRNVGETAFDLEFSSDSAFIDFFKKHLGETPSKYFPKTAG</sequence>
<dbReference type="SUPFAM" id="SSF46689">
    <property type="entry name" value="Homeodomain-like"/>
    <property type="match status" value="1"/>
</dbReference>
<dbReference type="SMART" id="SM00342">
    <property type="entry name" value="HTH_ARAC"/>
    <property type="match status" value="1"/>
</dbReference>
<dbReference type="PANTHER" id="PTHR11019:SF159">
    <property type="entry name" value="TRANSCRIPTIONAL REGULATOR-RELATED"/>
    <property type="match status" value="1"/>
</dbReference>
<dbReference type="Gene3D" id="1.10.10.60">
    <property type="entry name" value="Homeodomain-like"/>
    <property type="match status" value="1"/>
</dbReference>
<dbReference type="Proteomes" id="UP000537204">
    <property type="component" value="Unassembled WGS sequence"/>
</dbReference>
<dbReference type="GO" id="GO:0003700">
    <property type="term" value="F:DNA-binding transcription factor activity"/>
    <property type="evidence" value="ECO:0007669"/>
    <property type="project" value="InterPro"/>
</dbReference>
<protein>
    <submittedName>
        <fullName evidence="5">AraC-like DNA-binding protein</fullName>
    </submittedName>
</protein>
<dbReference type="CDD" id="cd06124">
    <property type="entry name" value="cupin_NimR-like_N"/>
    <property type="match status" value="1"/>
</dbReference>
<name>A0A7W8ZQC8_9SPHI</name>
<evidence type="ECO:0000259" key="4">
    <source>
        <dbReference type="PROSITE" id="PS01124"/>
    </source>
</evidence>
<evidence type="ECO:0000313" key="6">
    <source>
        <dbReference type="Proteomes" id="UP000537204"/>
    </source>
</evidence>
<evidence type="ECO:0000256" key="1">
    <source>
        <dbReference type="ARBA" id="ARBA00023015"/>
    </source>
</evidence>
<dbReference type="GO" id="GO:0043565">
    <property type="term" value="F:sequence-specific DNA binding"/>
    <property type="evidence" value="ECO:0007669"/>
    <property type="project" value="InterPro"/>
</dbReference>
<dbReference type="Gene3D" id="2.60.120.10">
    <property type="entry name" value="Jelly Rolls"/>
    <property type="match status" value="1"/>
</dbReference>
<dbReference type="EMBL" id="JACHCE010000007">
    <property type="protein sequence ID" value="MBB5638113.1"/>
    <property type="molecule type" value="Genomic_DNA"/>
</dbReference>
<accession>A0A7W8ZQC8</accession>
<organism evidence="5 6">
    <name type="scientific">Pedobacter cryoconitis</name>
    <dbReference type="NCBI Taxonomy" id="188932"/>
    <lineage>
        <taxon>Bacteria</taxon>
        <taxon>Pseudomonadati</taxon>
        <taxon>Bacteroidota</taxon>
        <taxon>Sphingobacteriia</taxon>
        <taxon>Sphingobacteriales</taxon>
        <taxon>Sphingobacteriaceae</taxon>
        <taxon>Pedobacter</taxon>
    </lineage>
</organism>
<dbReference type="SUPFAM" id="SSF51182">
    <property type="entry name" value="RmlC-like cupins"/>
    <property type="match status" value="1"/>
</dbReference>
<dbReference type="Pfam" id="PF12833">
    <property type="entry name" value="HTH_18"/>
    <property type="match status" value="1"/>
</dbReference>
<keyword evidence="3" id="KW-0804">Transcription</keyword>
<dbReference type="InterPro" id="IPR011051">
    <property type="entry name" value="RmlC_Cupin_sf"/>
</dbReference>
<dbReference type="InterPro" id="IPR018060">
    <property type="entry name" value="HTH_AraC"/>
</dbReference>
<dbReference type="PANTHER" id="PTHR11019">
    <property type="entry name" value="HTH-TYPE TRANSCRIPTIONAL REGULATOR NIMR"/>
    <property type="match status" value="1"/>
</dbReference>
<proteinExistence type="predicted"/>
<comment type="caution">
    <text evidence="5">The sequence shown here is derived from an EMBL/GenBank/DDBJ whole genome shotgun (WGS) entry which is preliminary data.</text>
</comment>